<evidence type="ECO:0008006" key="5">
    <source>
        <dbReference type="Google" id="ProtNLM"/>
    </source>
</evidence>
<keyword evidence="4" id="KW-1185">Reference proteome</keyword>
<protein>
    <recommendedName>
        <fullName evidence="5">Cytochrome c domain-containing protein</fullName>
    </recommendedName>
</protein>
<feature type="region of interest" description="Disordered" evidence="1">
    <location>
        <begin position="100"/>
        <end position="120"/>
    </location>
</feature>
<dbReference type="AlphaFoldDB" id="A0A517QWE4"/>
<feature type="signal peptide" evidence="2">
    <location>
        <begin position="1"/>
        <end position="27"/>
    </location>
</feature>
<dbReference type="OrthoDB" id="286143at2"/>
<dbReference type="PROSITE" id="PS51318">
    <property type="entry name" value="TAT"/>
    <property type="match status" value="1"/>
</dbReference>
<dbReference type="KEGG" id="svp:Pan189_02770"/>
<name>A0A517QWE4_9PLAN</name>
<dbReference type="RefSeq" id="WP_145362180.1">
    <property type="nucleotide sequence ID" value="NZ_CP036268.1"/>
</dbReference>
<proteinExistence type="predicted"/>
<sequence precursor="true">MNTLRNILAGGVALAALVLLAAPQAEARPQYMKQFPKQYPALQAEAKMNKCGVCHYGKSKKNLDDYGSALKGKLGKKNEKDVEKITEALEAIESMDSSVEGKTFGDLIEEGKLPGTDPEE</sequence>
<dbReference type="EMBL" id="CP036268">
    <property type="protein sequence ID" value="QDT35924.1"/>
    <property type="molecule type" value="Genomic_DNA"/>
</dbReference>
<gene>
    <name evidence="3" type="ORF">Pan189_02770</name>
</gene>
<evidence type="ECO:0000256" key="2">
    <source>
        <dbReference type="SAM" id="SignalP"/>
    </source>
</evidence>
<dbReference type="InterPro" id="IPR006311">
    <property type="entry name" value="TAT_signal"/>
</dbReference>
<reference evidence="3 4" key="1">
    <citation type="submission" date="2019-02" db="EMBL/GenBank/DDBJ databases">
        <title>Deep-cultivation of Planctomycetes and their phenomic and genomic characterization uncovers novel biology.</title>
        <authorList>
            <person name="Wiegand S."/>
            <person name="Jogler M."/>
            <person name="Boedeker C."/>
            <person name="Pinto D."/>
            <person name="Vollmers J."/>
            <person name="Rivas-Marin E."/>
            <person name="Kohn T."/>
            <person name="Peeters S.H."/>
            <person name="Heuer A."/>
            <person name="Rast P."/>
            <person name="Oberbeckmann S."/>
            <person name="Bunk B."/>
            <person name="Jeske O."/>
            <person name="Meyerdierks A."/>
            <person name="Storesund J.E."/>
            <person name="Kallscheuer N."/>
            <person name="Luecker S."/>
            <person name="Lage O.M."/>
            <person name="Pohl T."/>
            <person name="Merkel B.J."/>
            <person name="Hornburger P."/>
            <person name="Mueller R.-W."/>
            <person name="Bruemmer F."/>
            <person name="Labrenz M."/>
            <person name="Spormann A.M."/>
            <person name="Op den Camp H."/>
            <person name="Overmann J."/>
            <person name="Amann R."/>
            <person name="Jetten M.S.M."/>
            <person name="Mascher T."/>
            <person name="Medema M.H."/>
            <person name="Devos D.P."/>
            <person name="Kaster A.-K."/>
            <person name="Ovreas L."/>
            <person name="Rohde M."/>
            <person name="Galperin M.Y."/>
            <person name="Jogler C."/>
        </authorList>
    </citation>
    <scope>NUCLEOTIDE SEQUENCE [LARGE SCALE GENOMIC DNA]</scope>
    <source>
        <strain evidence="3 4">Pan189</strain>
    </source>
</reference>
<evidence type="ECO:0000313" key="4">
    <source>
        <dbReference type="Proteomes" id="UP000317318"/>
    </source>
</evidence>
<accession>A0A517QWE4</accession>
<feature type="chain" id="PRO_5022137597" description="Cytochrome c domain-containing protein" evidence="2">
    <location>
        <begin position="28"/>
        <end position="120"/>
    </location>
</feature>
<dbReference type="Proteomes" id="UP000317318">
    <property type="component" value="Chromosome"/>
</dbReference>
<evidence type="ECO:0000313" key="3">
    <source>
        <dbReference type="EMBL" id="QDT35924.1"/>
    </source>
</evidence>
<organism evidence="3 4">
    <name type="scientific">Stratiformator vulcanicus</name>
    <dbReference type="NCBI Taxonomy" id="2527980"/>
    <lineage>
        <taxon>Bacteria</taxon>
        <taxon>Pseudomonadati</taxon>
        <taxon>Planctomycetota</taxon>
        <taxon>Planctomycetia</taxon>
        <taxon>Planctomycetales</taxon>
        <taxon>Planctomycetaceae</taxon>
        <taxon>Stratiformator</taxon>
    </lineage>
</organism>
<keyword evidence="2" id="KW-0732">Signal</keyword>
<evidence type="ECO:0000256" key="1">
    <source>
        <dbReference type="SAM" id="MobiDB-lite"/>
    </source>
</evidence>